<comment type="domain">
    <text evidence="13">Has 2 endonuclease domains. The discontinuous RuvC-like domain cleaves the target DNA noncomplementary to crRNA while the HNH nuclease domain cleaves the target DNA complementary to crRNA.</text>
</comment>
<dbReference type="InterPro" id="IPR032237">
    <property type="entry name" value="Cas9_PI"/>
</dbReference>
<evidence type="ECO:0000256" key="5">
    <source>
        <dbReference type="ARBA" id="ARBA00022759"/>
    </source>
</evidence>
<evidence type="ECO:0000256" key="10">
    <source>
        <dbReference type="ARBA" id="ARBA00023125"/>
    </source>
</evidence>
<comment type="subunit">
    <text evidence="12 13">Monomer. Binds crRNA and tracrRNA.</text>
</comment>
<dbReference type="EMBL" id="JBHTOP010000024">
    <property type="protein sequence ID" value="MFD1672319.1"/>
    <property type="molecule type" value="Genomic_DNA"/>
</dbReference>
<keyword evidence="16" id="KW-1185">Reference proteome</keyword>
<dbReference type="Gene3D" id="3.30.420.10">
    <property type="entry name" value="Ribonuclease H-like superfamily/Ribonuclease H"/>
    <property type="match status" value="1"/>
</dbReference>
<evidence type="ECO:0000313" key="15">
    <source>
        <dbReference type="EMBL" id="MFD1672319.1"/>
    </source>
</evidence>
<organism evidence="15 16">
    <name type="scientific">Agrilactobacillus yilanensis</name>
    <dbReference type="NCBI Taxonomy" id="2485997"/>
    <lineage>
        <taxon>Bacteria</taxon>
        <taxon>Bacillati</taxon>
        <taxon>Bacillota</taxon>
        <taxon>Bacilli</taxon>
        <taxon>Lactobacillales</taxon>
        <taxon>Lactobacillaceae</taxon>
        <taxon>Agrilactobacillus</taxon>
    </lineage>
</organism>
<keyword evidence="11" id="KW-0464">Manganese</keyword>
<dbReference type="InterPro" id="IPR028629">
    <property type="entry name" value="Cas9"/>
</dbReference>
<evidence type="ECO:0000256" key="13">
    <source>
        <dbReference type="HAMAP-Rule" id="MF_01480"/>
    </source>
</evidence>
<evidence type="ECO:0000256" key="2">
    <source>
        <dbReference type="ARBA" id="ARBA00005244"/>
    </source>
</evidence>
<dbReference type="Pfam" id="PF16595">
    <property type="entry name" value="Cas9_PI"/>
    <property type="match status" value="1"/>
</dbReference>
<comment type="similarity">
    <text evidence="2">Belongs to the CRISPR-associated protein Cas9 family. Subtype II-A subfamily.</text>
</comment>
<evidence type="ECO:0000256" key="4">
    <source>
        <dbReference type="ARBA" id="ARBA00022723"/>
    </source>
</evidence>
<dbReference type="GO" id="GO:0004519">
    <property type="term" value="F:endonuclease activity"/>
    <property type="evidence" value="ECO:0007669"/>
    <property type="project" value="UniProtKB-KW"/>
</dbReference>
<dbReference type="Pfam" id="PF13395">
    <property type="entry name" value="HNH_4"/>
    <property type="match status" value="1"/>
</dbReference>
<evidence type="ECO:0000259" key="14">
    <source>
        <dbReference type="PROSITE" id="PS51749"/>
    </source>
</evidence>
<keyword evidence="9 13" id="KW-0051">Antiviral defense</keyword>
<dbReference type="Pfam" id="PF16593">
    <property type="entry name" value="Cas9-BH"/>
    <property type="match status" value="1"/>
</dbReference>
<keyword evidence="3 13" id="KW-0540">Nuclease</keyword>
<evidence type="ECO:0000256" key="11">
    <source>
        <dbReference type="ARBA" id="ARBA00023211"/>
    </source>
</evidence>
<dbReference type="InterPro" id="IPR032239">
    <property type="entry name" value="Cas9-BH"/>
</dbReference>
<dbReference type="InterPro" id="IPR032240">
    <property type="entry name" value="Cas9_REC"/>
</dbReference>
<sequence>MMKDYSVGLDIGTGSVGFVAMDQQYRLMRAKGKNIIGVRLFEPSKTAEKRRRFRTTRRRLSRRRWRLSLLNDCFAPELQNQGDPNFLHRLKYSWVHPKDTLNQQNYSAAPLFNDSGQDKAFYNKYPTIYHLRRALMNDTKQHDLREVYLAIHHIVKYRGNFLLGDGQIDQEAIFDIHSFLEAMQDFCQPILSDESTLIDVDEARLVTILFDKQLSRAKRVTEGVKVFDGQKNKALKTVIKLSLTGIVGNQFNLATMLQKEGLNPKDSKWKIKFTESDLEAKLETINSGTILSDSEKEFLTAIQKAYNGLTLKLLLDDAHSWSEAMIKLYEAHKGDWKLIKKELRTSENKAEVNQAYLNLQADNDDVRRKANKYFTGLIKKSTTLTKEKQNELLSKIENEIFLPVQRSKANVSIPHQLHLNELIKIIENQKQYYPFLAEVDKKGRNKLQQLLKFRVPYYVGPLVEPKTVDGDSSNHWMTRLEAGPITPWNIEEKVDTDQAGLDFIKRMTGTDTYLIGEPALPKNALIYQSYNVLQELNNVRINVNQRLEVAQKQEIYENIFKGQKSVSVIDIKDYIKTKYGKDVNVSGLSDTKGGHFNSKLTTYHYFLNIFDRAYVEDHDNQETLETIIELQTIFEDRKILKRQLSKLSVLTKDQVESLSKQHLTGWGRLSKKLLTTKFVQLSTKAGTDKKSILETLYETKMNLMEIISDSRDRYGARAWLEEENAIEDKETSLKSVINELAGPKNIKRGILQSFYILDEITRVLGRPPKNVYLEVARNTQASELTNSRLAYLKTVYGNKSLSAEFKALSTQLNSVEDAKMNAALRDDRLYLYYLQQGKDMYTGEPINIDLISSNYQIDHIIPRAYGIDCLDNRVLVKSELNARKADSPTYLPELICSRCNWWRSLKTAGLLSEQKFKNLTRKSDDFSDLQKERFIARSLVETRQITRNVATLIGEHFNDETKVRAIRSEITTDMRHYLAIYKNRDLNDYHHAFDALLFTTAGLFMDNIGFFKKGQLSDYAGHIYNRYTKQALAQARANAKDKHQQRIRPLGFVVGSMASSNKQFQVNQATGELVWTMADEAYLRKVMDYKKILVTKMVYDQTGELYKQTRIPRDGKEYGKRKIYGKVAFDKRKDLALYGGFDSLQTAYTALVFSKKKFKLVNVQRLWLSEIKADANYLTKMVQQSLNDPKAKIILDHIPYEQLLIKDQAKVTIASENELHNFQQLYLSKTDSKDLLILLNARSEEMAEARLKQYSHSQDAKQRFTELLTHIIEQALKYYKLQTHQTALLKLQDKVIEFTTLEFEKQQEVVQRVLQALHANAIRSNLEILGLSESWGRLNAMVNLSPSDKFVYTSYTGLYTSTVSVQELADQAKLE</sequence>
<evidence type="ECO:0000256" key="3">
    <source>
        <dbReference type="ARBA" id="ARBA00022722"/>
    </source>
</evidence>
<dbReference type="NCBIfam" id="TIGR01865">
    <property type="entry name" value="cas_Csn1"/>
    <property type="match status" value="1"/>
</dbReference>
<gene>
    <name evidence="13 15" type="primary">cas9</name>
    <name evidence="15" type="synonym">csn1</name>
    <name evidence="15" type="ORF">ACFQ5M_09440</name>
</gene>
<dbReference type="InterPro" id="IPR003615">
    <property type="entry name" value="HNH_nuc"/>
</dbReference>
<comment type="function">
    <text evidence="13">CRISPR (clustered regularly interspaced short palindromic repeat) is an adaptive immune system that provides protection against mobile genetic elements (viruses, transposable elements and conjugative plasmids). CRISPR clusters contain spacers, sequences complementary to antecedent mobile elements, and target invading nucleic acids. CRISPR clusters are transcribed and processed into CRISPR RNA (crRNA). In type II CRISPR systems correct processing of pre-crRNA requires a trans-encoded small RNA (tracrRNA), endogenous ribonuclease 3 (rnc) and this protein. The tracrRNA serves as a guide for ribonuclease 3-aided processing of pre-crRNA. Subsequently Cas9/crRNA/tracrRNA endonucleolytically cleaves linear or circular dsDNA target complementary to the spacer; Cas9 is inactive in the absence of the 2 guide RNAs (gRNA). Cas9 recognizes the protospacer adjacent motif (PAM) in the CRISPR repeat sequences to help distinguish self versus nonself, as targets within the bacterial CRISPR locus do not have PAMs. PAM recognition is also required for catalytic activity.</text>
</comment>
<dbReference type="PROSITE" id="PS51749">
    <property type="entry name" value="HNH_CAS9"/>
    <property type="match status" value="1"/>
</dbReference>
<comment type="cofactor">
    <cofactor evidence="1">
        <name>Mg(2+)</name>
        <dbReference type="ChEBI" id="CHEBI:18420"/>
    </cofactor>
</comment>
<dbReference type="InterPro" id="IPR033114">
    <property type="entry name" value="HNH_CAS9"/>
</dbReference>
<keyword evidence="4" id="KW-0479">Metal-binding</keyword>
<protein>
    <recommendedName>
        <fullName evidence="13">CRISPR-associated endonuclease Cas9</fullName>
        <ecNumber evidence="13">3.1.-.-</ecNumber>
    </recommendedName>
</protein>
<dbReference type="HAMAP" id="MF_01480">
    <property type="entry name" value="Cas9"/>
    <property type="match status" value="1"/>
</dbReference>
<reference evidence="16" key="1">
    <citation type="journal article" date="2019" name="Int. J. Syst. Evol. Microbiol.">
        <title>The Global Catalogue of Microorganisms (GCM) 10K type strain sequencing project: providing services to taxonomists for standard genome sequencing and annotation.</title>
        <authorList>
            <consortium name="The Broad Institute Genomics Platform"/>
            <consortium name="The Broad Institute Genome Sequencing Center for Infectious Disease"/>
            <person name="Wu L."/>
            <person name="Ma J."/>
        </authorList>
    </citation>
    <scope>NUCLEOTIDE SEQUENCE [LARGE SCALE GENOMIC DNA]</scope>
    <source>
        <strain evidence="16">CCM 8896</strain>
    </source>
</reference>
<evidence type="ECO:0000256" key="9">
    <source>
        <dbReference type="ARBA" id="ARBA00023118"/>
    </source>
</evidence>
<keyword evidence="6 13" id="KW-0378">Hydrolase</keyword>
<dbReference type="Pfam" id="PF16592">
    <property type="entry name" value="Cas9_REC"/>
    <property type="match status" value="1"/>
</dbReference>
<feature type="domain" description="HNH Cas9-type" evidence="14">
    <location>
        <begin position="778"/>
        <end position="939"/>
    </location>
</feature>
<keyword evidence="5 13" id="KW-0255">Endonuclease</keyword>
<comment type="similarity">
    <text evidence="13">Belongs to the CRISPR-associated Cas9 family.</text>
</comment>
<comment type="caution">
    <text evidence="13">Lacks conserved residue(s) required for the propagation of feature annotation.</text>
</comment>
<dbReference type="InterPro" id="IPR055228">
    <property type="entry name" value="Cas9_RuvC"/>
</dbReference>
<evidence type="ECO:0000256" key="12">
    <source>
        <dbReference type="ARBA" id="ARBA00046380"/>
    </source>
</evidence>
<keyword evidence="8 13" id="KW-0694">RNA-binding</keyword>
<evidence type="ECO:0000256" key="8">
    <source>
        <dbReference type="ARBA" id="ARBA00022884"/>
    </source>
</evidence>
<name>A0ABW4J8G9_9LACO</name>
<keyword evidence="10 13" id="KW-0238">DNA-binding</keyword>
<dbReference type="Pfam" id="PF22702">
    <property type="entry name" value="Cas9_RuvC"/>
    <property type="match status" value="1"/>
</dbReference>
<evidence type="ECO:0000256" key="1">
    <source>
        <dbReference type="ARBA" id="ARBA00001946"/>
    </source>
</evidence>
<keyword evidence="7" id="KW-0460">Magnesium</keyword>
<dbReference type="RefSeq" id="WP_125715884.1">
    <property type="nucleotide sequence ID" value="NZ_JBHTOP010000024.1"/>
</dbReference>
<comment type="caution">
    <text evidence="15">The sequence shown here is derived from an EMBL/GenBank/DDBJ whole genome shotgun (WGS) entry which is preliminary data.</text>
</comment>
<evidence type="ECO:0000313" key="16">
    <source>
        <dbReference type="Proteomes" id="UP001597267"/>
    </source>
</evidence>
<evidence type="ECO:0000256" key="6">
    <source>
        <dbReference type="ARBA" id="ARBA00022801"/>
    </source>
</evidence>
<feature type="active site" description="Proton acceptor for HNH nuclease domain" evidence="13">
    <location>
        <position position="859"/>
    </location>
</feature>
<feature type="active site" description="For RuvC-like nuclease domain" evidence="13">
    <location>
        <position position="10"/>
    </location>
</feature>
<accession>A0ABW4J8G9</accession>
<dbReference type="InterPro" id="IPR036397">
    <property type="entry name" value="RNaseH_sf"/>
</dbReference>
<dbReference type="EC" id="3.1.-.-" evidence="13"/>
<dbReference type="Proteomes" id="UP001597267">
    <property type="component" value="Unassembled WGS sequence"/>
</dbReference>
<proteinExistence type="inferred from homology"/>
<evidence type="ECO:0000256" key="7">
    <source>
        <dbReference type="ARBA" id="ARBA00022842"/>
    </source>
</evidence>